<protein>
    <submittedName>
        <fullName evidence="1">Uncharacterized protein</fullName>
    </submittedName>
</protein>
<evidence type="ECO:0000313" key="1">
    <source>
        <dbReference type="EMBL" id="SVB94023.1"/>
    </source>
</evidence>
<name>A0A382I5A9_9ZZZZ</name>
<organism evidence="1">
    <name type="scientific">marine metagenome</name>
    <dbReference type="NCBI Taxonomy" id="408172"/>
    <lineage>
        <taxon>unclassified sequences</taxon>
        <taxon>metagenomes</taxon>
        <taxon>ecological metagenomes</taxon>
    </lineage>
</organism>
<dbReference type="EMBL" id="UINC01064907">
    <property type="protein sequence ID" value="SVB94023.1"/>
    <property type="molecule type" value="Genomic_DNA"/>
</dbReference>
<dbReference type="AlphaFoldDB" id="A0A382I5A9"/>
<reference evidence="1" key="1">
    <citation type="submission" date="2018-05" db="EMBL/GenBank/DDBJ databases">
        <authorList>
            <person name="Lanie J.A."/>
            <person name="Ng W.-L."/>
            <person name="Kazmierczak K.M."/>
            <person name="Andrzejewski T.M."/>
            <person name="Davidsen T.M."/>
            <person name="Wayne K.J."/>
            <person name="Tettelin H."/>
            <person name="Glass J.I."/>
            <person name="Rusch D."/>
            <person name="Podicherti R."/>
            <person name="Tsui H.-C.T."/>
            <person name="Winkler M.E."/>
        </authorList>
    </citation>
    <scope>NUCLEOTIDE SEQUENCE</scope>
</reference>
<accession>A0A382I5A9</accession>
<proteinExistence type="predicted"/>
<sequence>MKNAGFTKCNLLIAGRAGFGLYGFVEAEYSSRDEA</sequence>
<gene>
    <name evidence="1" type="ORF">METZ01_LOCUS246877</name>
</gene>